<evidence type="ECO:0000313" key="4">
    <source>
        <dbReference type="Proteomes" id="UP001497444"/>
    </source>
</evidence>
<dbReference type="InterPro" id="IPR045889">
    <property type="entry name" value="MES/HNL"/>
</dbReference>
<accession>A0ABP0XBG2</accession>
<dbReference type="Gene3D" id="3.40.50.1820">
    <property type="entry name" value="alpha/beta hydrolase"/>
    <property type="match status" value="2"/>
</dbReference>
<sequence length="208" mass="23027">MVIKHHFVLVHGLMHGAWCWYKTVDLLRRAGQELDLASCGTHPADRNSISEFAVYNQPLVDLLLSLPETEKILLVGHSMAGFSVLDAMERFHRILKVYISAVLLPSGNIVLHVAGGQDVVLGEMLSRPYPAGAMMTAAITYTNEKHGTVPSVYIKCLQDNVIVPEVQDFLIELNQISQVVEMESDHSPMLSAPEKLHQILLATADKYA</sequence>
<dbReference type="SUPFAM" id="SSF53474">
    <property type="entry name" value="alpha/beta-Hydrolases"/>
    <property type="match status" value="1"/>
</dbReference>
<dbReference type="PANTHER" id="PTHR10992:SF1032">
    <property type="entry name" value="METHYLESTERASE 17"/>
    <property type="match status" value="1"/>
</dbReference>
<dbReference type="PANTHER" id="PTHR10992">
    <property type="entry name" value="METHYLESTERASE FAMILY MEMBER"/>
    <property type="match status" value="1"/>
</dbReference>
<feature type="domain" description="AB hydrolase-1" evidence="2">
    <location>
        <begin position="7"/>
        <end position="196"/>
    </location>
</feature>
<proteinExistence type="predicted"/>
<protein>
    <recommendedName>
        <fullName evidence="2">AB hydrolase-1 domain-containing protein</fullName>
    </recommendedName>
</protein>
<reference evidence="3" key="1">
    <citation type="submission" date="2024-02" db="EMBL/GenBank/DDBJ databases">
        <authorList>
            <consortium name="ELIXIR-Norway"/>
            <consortium name="Elixir Norway"/>
        </authorList>
    </citation>
    <scope>NUCLEOTIDE SEQUENCE</scope>
</reference>
<evidence type="ECO:0000313" key="3">
    <source>
        <dbReference type="EMBL" id="CAK9274900.1"/>
    </source>
</evidence>
<dbReference type="Proteomes" id="UP001497444">
    <property type="component" value="Chromosome 6"/>
</dbReference>
<dbReference type="InterPro" id="IPR029058">
    <property type="entry name" value="AB_hydrolase_fold"/>
</dbReference>
<evidence type="ECO:0000259" key="2">
    <source>
        <dbReference type="Pfam" id="PF12697"/>
    </source>
</evidence>
<keyword evidence="4" id="KW-1185">Reference proteome</keyword>
<gene>
    <name evidence="3" type="ORF">CSSPJE1EN1_LOCUS20378</name>
</gene>
<name>A0ABP0XBG2_9BRYO</name>
<feature type="signal peptide" evidence="1">
    <location>
        <begin position="1"/>
        <end position="19"/>
    </location>
</feature>
<dbReference type="EMBL" id="OZ020101">
    <property type="protein sequence ID" value="CAK9274900.1"/>
    <property type="molecule type" value="Genomic_DNA"/>
</dbReference>
<keyword evidence="1" id="KW-0732">Signal</keyword>
<organism evidence="3 4">
    <name type="scientific">Sphagnum jensenii</name>
    <dbReference type="NCBI Taxonomy" id="128206"/>
    <lineage>
        <taxon>Eukaryota</taxon>
        <taxon>Viridiplantae</taxon>
        <taxon>Streptophyta</taxon>
        <taxon>Embryophyta</taxon>
        <taxon>Bryophyta</taxon>
        <taxon>Sphagnophytina</taxon>
        <taxon>Sphagnopsida</taxon>
        <taxon>Sphagnales</taxon>
        <taxon>Sphagnaceae</taxon>
        <taxon>Sphagnum</taxon>
    </lineage>
</organism>
<dbReference type="Pfam" id="PF12697">
    <property type="entry name" value="Abhydrolase_6"/>
    <property type="match status" value="1"/>
</dbReference>
<dbReference type="InterPro" id="IPR000073">
    <property type="entry name" value="AB_hydrolase_1"/>
</dbReference>
<evidence type="ECO:0000256" key="1">
    <source>
        <dbReference type="SAM" id="SignalP"/>
    </source>
</evidence>
<feature type="chain" id="PRO_5045076606" description="AB hydrolase-1 domain-containing protein" evidence="1">
    <location>
        <begin position="20"/>
        <end position="208"/>
    </location>
</feature>